<protein>
    <recommendedName>
        <fullName evidence="4">PPPDE domain-containing protein</fullName>
    </recommendedName>
</protein>
<dbReference type="Pfam" id="PF05903">
    <property type="entry name" value="Peptidase_C97"/>
    <property type="match status" value="1"/>
</dbReference>
<evidence type="ECO:0000256" key="1">
    <source>
        <dbReference type="ARBA" id="ARBA00008140"/>
    </source>
</evidence>
<proteinExistence type="inferred from homology"/>
<comment type="similarity">
    <text evidence="1">Belongs to the DeSI family.</text>
</comment>
<dbReference type="SMART" id="SM01179">
    <property type="entry name" value="DUF862"/>
    <property type="match status" value="1"/>
</dbReference>
<keyword evidence="3" id="KW-0378">Hydrolase</keyword>
<evidence type="ECO:0000313" key="5">
    <source>
        <dbReference type="EMBL" id="CAE8681445.1"/>
    </source>
</evidence>
<organism evidence="5 6">
    <name type="scientific">Polarella glacialis</name>
    <name type="common">Dinoflagellate</name>
    <dbReference type="NCBI Taxonomy" id="89957"/>
    <lineage>
        <taxon>Eukaryota</taxon>
        <taxon>Sar</taxon>
        <taxon>Alveolata</taxon>
        <taxon>Dinophyceae</taxon>
        <taxon>Suessiales</taxon>
        <taxon>Suessiaceae</taxon>
        <taxon>Polarella</taxon>
    </lineage>
</organism>
<dbReference type="InterPro" id="IPR042266">
    <property type="entry name" value="PPPDE_sf"/>
</dbReference>
<dbReference type="PANTHER" id="PTHR12378">
    <property type="entry name" value="DESUMOYLATING ISOPEPTIDASE"/>
    <property type="match status" value="1"/>
</dbReference>
<dbReference type="Gene3D" id="3.90.1720.30">
    <property type="entry name" value="PPPDE domains"/>
    <property type="match status" value="1"/>
</dbReference>
<dbReference type="PROSITE" id="PS51858">
    <property type="entry name" value="PPPDE"/>
    <property type="match status" value="1"/>
</dbReference>
<evidence type="ECO:0000256" key="2">
    <source>
        <dbReference type="ARBA" id="ARBA00022670"/>
    </source>
</evidence>
<feature type="domain" description="PPPDE" evidence="4">
    <location>
        <begin position="72"/>
        <end position="218"/>
    </location>
</feature>
<dbReference type="GO" id="GO:0006508">
    <property type="term" value="P:proteolysis"/>
    <property type="evidence" value="ECO:0007669"/>
    <property type="project" value="UniProtKB-KW"/>
</dbReference>
<dbReference type="GO" id="GO:0016579">
    <property type="term" value="P:protein deubiquitination"/>
    <property type="evidence" value="ECO:0007669"/>
    <property type="project" value="TreeGrafter"/>
</dbReference>
<evidence type="ECO:0000256" key="3">
    <source>
        <dbReference type="ARBA" id="ARBA00022801"/>
    </source>
</evidence>
<evidence type="ECO:0000259" key="4">
    <source>
        <dbReference type="PROSITE" id="PS51858"/>
    </source>
</evidence>
<reference evidence="5" key="1">
    <citation type="submission" date="2021-02" db="EMBL/GenBank/DDBJ databases">
        <authorList>
            <person name="Dougan E. K."/>
            <person name="Rhodes N."/>
            <person name="Thang M."/>
            <person name="Chan C."/>
        </authorList>
    </citation>
    <scope>NUCLEOTIDE SEQUENCE</scope>
</reference>
<dbReference type="EMBL" id="CAJNNW010025957">
    <property type="protein sequence ID" value="CAE8681445.1"/>
    <property type="molecule type" value="Genomic_DNA"/>
</dbReference>
<sequence>MVGTTDCIRTRLPSESQVAEASCEEEILGSREDLLPAPTHGTDAPGLHLLARSPLARAGPEQGRGKKFLGNIEVLLHVYDLGPVTGRLNELLMGANLGAFHCGIEVLGEEWSYQGFHDAFDDPTLSGVVRNEPREHPAYPYRTTVSLGKTPFDEEAIDDALDRMAEEWSASSYHLVRRNCITFVEEFSAALQTPERIPGWCQGAMSAGKSDALLPIADYGWSWFKWYCIRSTEQEQARLLYACCASLFSVVAIFCHCSQLQAGSNFYNMVKRVNTVTHVSCVWLCAV</sequence>
<keyword evidence="2" id="KW-0645">Protease</keyword>
<dbReference type="PANTHER" id="PTHR12378:SF9">
    <property type="entry name" value="OS06G0107000 PROTEIN"/>
    <property type="match status" value="1"/>
</dbReference>
<evidence type="ECO:0000313" key="6">
    <source>
        <dbReference type="Proteomes" id="UP000626109"/>
    </source>
</evidence>
<accession>A0A813JPX2</accession>
<dbReference type="AlphaFoldDB" id="A0A813JPX2"/>
<comment type="caution">
    <text evidence="5">The sequence shown here is derived from an EMBL/GenBank/DDBJ whole genome shotgun (WGS) entry which is preliminary data.</text>
</comment>
<dbReference type="InterPro" id="IPR008580">
    <property type="entry name" value="PPPDE_dom"/>
</dbReference>
<dbReference type="Proteomes" id="UP000626109">
    <property type="component" value="Unassembled WGS sequence"/>
</dbReference>
<name>A0A813JPX2_POLGL</name>
<dbReference type="GO" id="GO:0101005">
    <property type="term" value="F:deubiquitinase activity"/>
    <property type="evidence" value="ECO:0007669"/>
    <property type="project" value="TreeGrafter"/>
</dbReference>
<gene>
    <name evidence="5" type="ORF">PGLA2088_LOCUS22436</name>
</gene>